<protein>
    <recommendedName>
        <fullName evidence="5">Energy transducer TonB</fullName>
    </recommendedName>
</protein>
<feature type="compositionally biased region" description="Polar residues" evidence="1">
    <location>
        <begin position="185"/>
        <end position="195"/>
    </location>
</feature>
<evidence type="ECO:0000256" key="1">
    <source>
        <dbReference type="SAM" id="MobiDB-lite"/>
    </source>
</evidence>
<name>A0ABV3ZHR9_9BACT</name>
<evidence type="ECO:0000256" key="2">
    <source>
        <dbReference type="SAM" id="Phobius"/>
    </source>
</evidence>
<evidence type="ECO:0008006" key="5">
    <source>
        <dbReference type="Google" id="ProtNLM"/>
    </source>
</evidence>
<organism evidence="3 4">
    <name type="scientific">Danxiaibacter flavus</name>
    <dbReference type="NCBI Taxonomy" id="3049108"/>
    <lineage>
        <taxon>Bacteria</taxon>
        <taxon>Pseudomonadati</taxon>
        <taxon>Bacteroidota</taxon>
        <taxon>Chitinophagia</taxon>
        <taxon>Chitinophagales</taxon>
        <taxon>Chitinophagaceae</taxon>
        <taxon>Danxiaibacter</taxon>
    </lineage>
</organism>
<keyword evidence="2" id="KW-0472">Membrane</keyword>
<feature type="transmembrane region" description="Helical" evidence="2">
    <location>
        <begin position="18"/>
        <end position="40"/>
    </location>
</feature>
<dbReference type="RefSeq" id="WP_369330854.1">
    <property type="nucleotide sequence ID" value="NZ_JAULBC010000006.1"/>
</dbReference>
<dbReference type="Proteomes" id="UP001560573">
    <property type="component" value="Unassembled WGS sequence"/>
</dbReference>
<gene>
    <name evidence="3" type="ORF">QTN47_18210</name>
</gene>
<sequence>MSNLPAENSFESQKNIRAFGYTVGVCVGIFLLFFLTSWTLPQLPQPIQDEGVEVNLGNSDQGLGDVAPMIPGEPNESTETNVNPVAVSSPAPAQEDNKLEEDNAPDATPINPSKPAVKPNPNSTTRTEVKKHTVKTTANPTPAPPRPKAVYAGGKNSGNGGNGADSYNGVRNQGIAGGNGDQGKANGNPNSDSYTGNGGTGHSGIRVTGKLSNRRVSLPAMTDDFNERGVVVMDIVVNADGKVISATAQPKGTTTTSSKLKEIARRKAMQLKFAANNNETETGSIFFTFKLQE</sequence>
<keyword evidence="4" id="KW-1185">Reference proteome</keyword>
<feature type="region of interest" description="Disordered" evidence="1">
    <location>
        <begin position="55"/>
        <end position="210"/>
    </location>
</feature>
<reference evidence="3 4" key="1">
    <citation type="submission" date="2023-07" db="EMBL/GenBank/DDBJ databases">
        <authorList>
            <person name="Lian W.-H."/>
        </authorList>
    </citation>
    <scope>NUCLEOTIDE SEQUENCE [LARGE SCALE GENOMIC DNA]</scope>
    <source>
        <strain evidence="3 4">SYSU DXS3180</strain>
    </source>
</reference>
<accession>A0ABV3ZHR9</accession>
<keyword evidence="2" id="KW-0812">Transmembrane</keyword>
<evidence type="ECO:0000313" key="4">
    <source>
        <dbReference type="Proteomes" id="UP001560573"/>
    </source>
</evidence>
<evidence type="ECO:0000313" key="3">
    <source>
        <dbReference type="EMBL" id="MEX6689447.1"/>
    </source>
</evidence>
<proteinExistence type="predicted"/>
<keyword evidence="2" id="KW-1133">Transmembrane helix</keyword>
<dbReference type="EMBL" id="JAULBC010000006">
    <property type="protein sequence ID" value="MEX6689447.1"/>
    <property type="molecule type" value="Genomic_DNA"/>
</dbReference>
<comment type="caution">
    <text evidence="3">The sequence shown here is derived from an EMBL/GenBank/DDBJ whole genome shotgun (WGS) entry which is preliminary data.</text>
</comment>